<evidence type="ECO:0000313" key="1">
    <source>
        <dbReference type="EMBL" id="MPC35887.1"/>
    </source>
</evidence>
<reference evidence="1 2" key="1">
    <citation type="submission" date="2019-05" db="EMBL/GenBank/DDBJ databases">
        <title>Another draft genome of Portunus trituberculatus and its Hox gene families provides insights of decapod evolution.</title>
        <authorList>
            <person name="Jeong J.-H."/>
            <person name="Song I."/>
            <person name="Kim S."/>
            <person name="Choi T."/>
            <person name="Kim D."/>
            <person name="Ryu S."/>
            <person name="Kim W."/>
        </authorList>
    </citation>
    <scope>NUCLEOTIDE SEQUENCE [LARGE SCALE GENOMIC DNA]</scope>
    <source>
        <tissue evidence="1">Muscle</tissue>
    </source>
</reference>
<name>A0A5B7ERK7_PORTR</name>
<proteinExistence type="predicted"/>
<accession>A0A5B7ERK7</accession>
<organism evidence="1 2">
    <name type="scientific">Portunus trituberculatus</name>
    <name type="common">Swimming crab</name>
    <name type="synonym">Neptunus trituberculatus</name>
    <dbReference type="NCBI Taxonomy" id="210409"/>
    <lineage>
        <taxon>Eukaryota</taxon>
        <taxon>Metazoa</taxon>
        <taxon>Ecdysozoa</taxon>
        <taxon>Arthropoda</taxon>
        <taxon>Crustacea</taxon>
        <taxon>Multicrustacea</taxon>
        <taxon>Malacostraca</taxon>
        <taxon>Eumalacostraca</taxon>
        <taxon>Eucarida</taxon>
        <taxon>Decapoda</taxon>
        <taxon>Pleocyemata</taxon>
        <taxon>Brachyura</taxon>
        <taxon>Eubrachyura</taxon>
        <taxon>Portunoidea</taxon>
        <taxon>Portunidae</taxon>
        <taxon>Portuninae</taxon>
        <taxon>Portunus</taxon>
    </lineage>
</organism>
<gene>
    <name evidence="1" type="ORF">E2C01_029324</name>
</gene>
<dbReference type="EMBL" id="VSRR010003372">
    <property type="protein sequence ID" value="MPC35887.1"/>
    <property type="molecule type" value="Genomic_DNA"/>
</dbReference>
<dbReference type="AlphaFoldDB" id="A0A5B7ERK7"/>
<comment type="caution">
    <text evidence="1">The sequence shown here is derived from an EMBL/GenBank/DDBJ whole genome shotgun (WGS) entry which is preliminary data.</text>
</comment>
<dbReference type="Proteomes" id="UP000324222">
    <property type="component" value="Unassembled WGS sequence"/>
</dbReference>
<keyword evidence="2" id="KW-1185">Reference proteome</keyword>
<evidence type="ECO:0000313" key="2">
    <source>
        <dbReference type="Proteomes" id="UP000324222"/>
    </source>
</evidence>
<protein>
    <submittedName>
        <fullName evidence="1">Uncharacterized protein</fullName>
    </submittedName>
</protein>
<sequence length="101" mass="11257">MRTQVYVTPMWEEVGVRAAKVNLMERNLVIGTCKCLPTGLEILAPSEEAQPTLGPWTGLEPTRLETPRTPNACMVPLYHGGPMYVLVSSSSSQHIMMKEWL</sequence>